<organism evidence="1 2">
    <name type="scientific">Methanocaldococcus villosus KIN24-T80</name>
    <dbReference type="NCBI Taxonomy" id="1069083"/>
    <lineage>
        <taxon>Archaea</taxon>
        <taxon>Methanobacteriati</taxon>
        <taxon>Methanobacteriota</taxon>
        <taxon>Methanomada group</taxon>
        <taxon>Methanococci</taxon>
        <taxon>Methanococcales</taxon>
        <taxon>Methanocaldococcaceae</taxon>
        <taxon>Methanocaldococcus</taxon>
    </lineage>
</organism>
<dbReference type="InterPro" id="IPR019208">
    <property type="entry name" value="DUF2097"/>
</dbReference>
<protein>
    <submittedName>
        <fullName evidence="1">Uncharacterized protein</fullName>
    </submittedName>
</protein>
<dbReference type="STRING" id="1069083.GCA_000371805_01313"/>
<dbReference type="PATRIC" id="fig|1069083.5.peg.1048"/>
<dbReference type="EMBL" id="APMM01000037">
    <property type="protein sequence ID" value="ENN95908.1"/>
    <property type="molecule type" value="Genomic_DNA"/>
</dbReference>
<dbReference type="AlphaFoldDB" id="N6V0R8"/>
<accession>N6V0R8</accession>
<dbReference type="Pfam" id="PF09870">
    <property type="entry name" value="DUF2097"/>
    <property type="match status" value="1"/>
</dbReference>
<proteinExistence type="predicted"/>
<sequence length="82" mass="9816">MRIKLKPNEIFNYLNNIEEGDYIELYYGRVHIEGEFIEYYEGILKVLNKSFGIIELDVEEILEDILELAHTNKDGRKVIEFY</sequence>
<comment type="caution">
    <text evidence="1">The sequence shown here is derived from an EMBL/GenBank/DDBJ whole genome shotgun (WGS) entry which is preliminary data.</text>
</comment>
<keyword evidence="2" id="KW-1185">Reference proteome</keyword>
<evidence type="ECO:0000313" key="2">
    <source>
        <dbReference type="Proteomes" id="UP000053695"/>
    </source>
</evidence>
<reference evidence="1 2" key="1">
    <citation type="journal article" date="2013" name="Genome Announc.">
        <title>Draft Genome Sequence of a Highly Flagellated, Fast-Swimming Archaeon, Methanocaldococcus villosus Strain KIN24-T80 (DSM 22612).</title>
        <authorList>
            <person name="Thennarasu S."/>
            <person name="Polireddy D."/>
            <person name="Antony A."/>
            <person name="Yada M.R."/>
            <person name="Algarawi S."/>
            <person name="Sivakumar N."/>
        </authorList>
    </citation>
    <scope>NUCLEOTIDE SEQUENCE [LARGE SCALE GENOMIC DNA]</scope>
    <source>
        <strain evidence="1 2">KIN24-T80</strain>
    </source>
</reference>
<name>N6V0R8_9EURY</name>
<dbReference type="OrthoDB" id="65551at2157"/>
<evidence type="ECO:0000313" key="1">
    <source>
        <dbReference type="EMBL" id="ENN95908.1"/>
    </source>
</evidence>
<dbReference type="Proteomes" id="UP000053695">
    <property type="component" value="Unassembled WGS sequence"/>
</dbReference>
<dbReference type="RefSeq" id="WP_004592392.1">
    <property type="nucleotide sequence ID" value="NZ_APMM01000037.1"/>
</dbReference>
<gene>
    <name evidence="1" type="ORF">J422_05369</name>
</gene>